<comment type="caution">
    <text evidence="6">The sequence shown here is derived from an EMBL/GenBank/DDBJ whole genome shotgun (WGS) entry which is preliminary data.</text>
</comment>
<dbReference type="GO" id="GO:0006355">
    <property type="term" value="P:regulation of DNA-templated transcription"/>
    <property type="evidence" value="ECO:0007669"/>
    <property type="project" value="InterPro"/>
</dbReference>
<keyword evidence="1 2" id="KW-0238">DNA-binding</keyword>
<evidence type="ECO:0000259" key="5">
    <source>
        <dbReference type="PROSITE" id="PS51755"/>
    </source>
</evidence>
<keyword evidence="7" id="KW-1185">Reference proteome</keyword>
<evidence type="ECO:0000256" key="2">
    <source>
        <dbReference type="PROSITE-ProRule" id="PRU01091"/>
    </source>
</evidence>
<keyword evidence="4" id="KW-0472">Membrane</keyword>
<proteinExistence type="predicted"/>
<evidence type="ECO:0000256" key="3">
    <source>
        <dbReference type="SAM" id="MobiDB-lite"/>
    </source>
</evidence>
<dbReference type="InterPro" id="IPR036388">
    <property type="entry name" value="WH-like_DNA-bd_sf"/>
</dbReference>
<feature type="DNA-binding region" description="OmpR/PhoB-type" evidence="2">
    <location>
        <begin position="3"/>
        <end position="103"/>
    </location>
</feature>
<dbReference type="CDD" id="cd00383">
    <property type="entry name" value="trans_reg_C"/>
    <property type="match status" value="1"/>
</dbReference>
<evidence type="ECO:0000313" key="7">
    <source>
        <dbReference type="Proteomes" id="UP000078225"/>
    </source>
</evidence>
<keyword evidence="4" id="KW-1133">Transmembrane helix</keyword>
<dbReference type="PROSITE" id="PS51755">
    <property type="entry name" value="OMPR_PHOB"/>
    <property type="match status" value="1"/>
</dbReference>
<dbReference type="GO" id="GO:0000160">
    <property type="term" value="P:phosphorelay signal transduction system"/>
    <property type="evidence" value="ECO:0007669"/>
    <property type="project" value="InterPro"/>
</dbReference>
<reference evidence="7" key="1">
    <citation type="submission" date="2016-05" db="EMBL/GenBank/DDBJ databases">
        <authorList>
            <person name="Behera P."/>
            <person name="Vaishampayan P."/>
            <person name="Singh N."/>
            <person name="Raina V."/>
            <person name="Suar M."/>
            <person name="Pattnaik A."/>
            <person name="Rastogi G."/>
        </authorList>
    </citation>
    <scope>NUCLEOTIDE SEQUENCE [LARGE SCALE GENOMIC DNA]</scope>
    <source>
        <strain evidence="7">MP23</strain>
    </source>
</reference>
<protein>
    <recommendedName>
        <fullName evidence="5">OmpR/PhoB-type domain-containing protein</fullName>
    </recommendedName>
</protein>
<dbReference type="RefSeq" id="WP_064597405.1">
    <property type="nucleotide sequence ID" value="NZ_LYRP01000012.1"/>
</dbReference>
<accession>A0A1B7L3E1</accession>
<dbReference type="AlphaFoldDB" id="A0A1B7L3E1"/>
<feature type="region of interest" description="Disordered" evidence="3">
    <location>
        <begin position="145"/>
        <end position="179"/>
    </location>
</feature>
<dbReference type="OrthoDB" id="799930at2"/>
<dbReference type="SMART" id="SM00862">
    <property type="entry name" value="Trans_reg_C"/>
    <property type="match status" value="1"/>
</dbReference>
<organism evidence="6 7">
    <name type="scientific">Mangrovibacter phragmitis</name>
    <dbReference type="NCBI Taxonomy" id="1691903"/>
    <lineage>
        <taxon>Bacteria</taxon>
        <taxon>Pseudomonadati</taxon>
        <taxon>Pseudomonadota</taxon>
        <taxon>Gammaproteobacteria</taxon>
        <taxon>Enterobacterales</taxon>
        <taxon>Enterobacteriaceae</taxon>
        <taxon>Mangrovibacter</taxon>
    </lineage>
</organism>
<feature type="transmembrane region" description="Helical" evidence="4">
    <location>
        <begin position="213"/>
        <end position="233"/>
    </location>
</feature>
<dbReference type="SUPFAM" id="SSF46894">
    <property type="entry name" value="C-terminal effector domain of the bipartite response regulators"/>
    <property type="match status" value="1"/>
</dbReference>
<evidence type="ECO:0000313" key="6">
    <source>
        <dbReference type="EMBL" id="OAT76932.1"/>
    </source>
</evidence>
<evidence type="ECO:0000256" key="1">
    <source>
        <dbReference type="ARBA" id="ARBA00023125"/>
    </source>
</evidence>
<name>A0A1B7L3E1_9ENTR</name>
<feature type="domain" description="OmpR/PhoB-type" evidence="5">
    <location>
        <begin position="3"/>
        <end position="103"/>
    </location>
</feature>
<sequence>MDKHDYFINDWLIDESANALVNAHTGELRKLGEYQFRLLTVLVEHAGKVLSREDITNMVWVDRVIGSNSLPNAVHALRTALEDDGKTQRIIRTIPKRGYLLSAEYCHVQPRSNPAEDNQRLSFQSADLVGLQTDLIRADVATNAMQTADDSAEPPSSEVPEQEAPVATPGESHAEDSAMPAVPPAEIAAASVALAPHHSRQVRVKKSWLRSPLNLSVLFAAVVLVFLAGQTWWQERHDMHLHVNRSNEKAFSNIRLYGIEEPNMSGSRQDNLFARLQKTFYTLNSELSEKSASMSVYYQTLGQSLNYSFIVKGPCSQQQYVMVIHHWRVNTERLNDLILKETRREMHDLATCAKN</sequence>
<dbReference type="InterPro" id="IPR001867">
    <property type="entry name" value="OmpR/PhoB-type_DNA-bd"/>
</dbReference>
<dbReference type="STRING" id="1691903.A9B99_06350"/>
<dbReference type="GO" id="GO:0003677">
    <property type="term" value="F:DNA binding"/>
    <property type="evidence" value="ECO:0007669"/>
    <property type="project" value="UniProtKB-UniRule"/>
</dbReference>
<dbReference type="Gene3D" id="1.10.10.10">
    <property type="entry name" value="Winged helix-like DNA-binding domain superfamily/Winged helix DNA-binding domain"/>
    <property type="match status" value="1"/>
</dbReference>
<dbReference type="InterPro" id="IPR016032">
    <property type="entry name" value="Sig_transdc_resp-reg_C-effctor"/>
</dbReference>
<evidence type="ECO:0000256" key="4">
    <source>
        <dbReference type="SAM" id="Phobius"/>
    </source>
</evidence>
<gene>
    <name evidence="6" type="ORF">A9B99_06350</name>
</gene>
<dbReference type="EMBL" id="LYRP01000012">
    <property type="protein sequence ID" value="OAT76932.1"/>
    <property type="molecule type" value="Genomic_DNA"/>
</dbReference>
<keyword evidence="4" id="KW-0812">Transmembrane</keyword>
<dbReference type="Proteomes" id="UP000078225">
    <property type="component" value="Unassembled WGS sequence"/>
</dbReference>
<dbReference type="Pfam" id="PF00486">
    <property type="entry name" value="Trans_reg_C"/>
    <property type="match status" value="1"/>
</dbReference>